<keyword evidence="2" id="KW-1185">Reference proteome</keyword>
<dbReference type="Proteomes" id="UP001054945">
    <property type="component" value="Unassembled WGS sequence"/>
</dbReference>
<name>A0AAV4S7N4_CAEEX</name>
<sequence>MKLHLSAWAMRVSCWIYCQMKDFLSKCRYISVSGHLLYSVSPLAFYWQPIVMSDGTVIAESSTFSPSVISDSRHICHLANLAIQKTN</sequence>
<protein>
    <submittedName>
        <fullName evidence="1">Uncharacterized protein</fullName>
    </submittedName>
</protein>
<dbReference type="EMBL" id="BPLR01009202">
    <property type="protein sequence ID" value="GIY30283.1"/>
    <property type="molecule type" value="Genomic_DNA"/>
</dbReference>
<proteinExistence type="predicted"/>
<evidence type="ECO:0000313" key="2">
    <source>
        <dbReference type="Proteomes" id="UP001054945"/>
    </source>
</evidence>
<dbReference type="AlphaFoldDB" id="A0AAV4S7N4"/>
<evidence type="ECO:0000313" key="1">
    <source>
        <dbReference type="EMBL" id="GIY30283.1"/>
    </source>
</evidence>
<comment type="caution">
    <text evidence="1">The sequence shown here is derived from an EMBL/GenBank/DDBJ whole genome shotgun (WGS) entry which is preliminary data.</text>
</comment>
<gene>
    <name evidence="1" type="ORF">CEXT_530831</name>
</gene>
<reference evidence="1 2" key="1">
    <citation type="submission" date="2021-06" db="EMBL/GenBank/DDBJ databases">
        <title>Caerostris extrusa draft genome.</title>
        <authorList>
            <person name="Kono N."/>
            <person name="Arakawa K."/>
        </authorList>
    </citation>
    <scope>NUCLEOTIDE SEQUENCE [LARGE SCALE GENOMIC DNA]</scope>
</reference>
<accession>A0AAV4S7N4</accession>
<organism evidence="1 2">
    <name type="scientific">Caerostris extrusa</name>
    <name type="common">Bark spider</name>
    <name type="synonym">Caerostris bankana</name>
    <dbReference type="NCBI Taxonomy" id="172846"/>
    <lineage>
        <taxon>Eukaryota</taxon>
        <taxon>Metazoa</taxon>
        <taxon>Ecdysozoa</taxon>
        <taxon>Arthropoda</taxon>
        <taxon>Chelicerata</taxon>
        <taxon>Arachnida</taxon>
        <taxon>Araneae</taxon>
        <taxon>Araneomorphae</taxon>
        <taxon>Entelegynae</taxon>
        <taxon>Araneoidea</taxon>
        <taxon>Araneidae</taxon>
        <taxon>Caerostris</taxon>
    </lineage>
</organism>